<sequence length="47" mass="5292">MLLDPIVKLLAFIVPAYSRLAVVIALGFYLLLFFLSLFAVFSTWIKG</sequence>
<organism evidence="2 3">
    <name type="scientific">Metallosphaera tengchongensis</name>
    <dbReference type="NCBI Taxonomy" id="1532350"/>
    <lineage>
        <taxon>Archaea</taxon>
        <taxon>Thermoproteota</taxon>
        <taxon>Thermoprotei</taxon>
        <taxon>Sulfolobales</taxon>
        <taxon>Sulfolobaceae</taxon>
        <taxon>Metallosphaera</taxon>
    </lineage>
</organism>
<reference evidence="2 3" key="1">
    <citation type="submission" date="2020-02" db="EMBL/GenBank/DDBJ databases">
        <title>Comparative genome analysis reveals the metabolism and evolution of the thermophilic archaeal genus Metallosphaera.</title>
        <authorList>
            <person name="Jiang C."/>
        </authorList>
    </citation>
    <scope>NUCLEOTIDE SEQUENCE [LARGE SCALE GENOMIC DNA]</scope>
    <source>
        <strain evidence="2 3">Ric-A</strain>
    </source>
</reference>
<keyword evidence="3" id="KW-1185">Reference proteome</keyword>
<gene>
    <name evidence="2" type="ORF">GWK48_08745</name>
</gene>
<dbReference type="EMBL" id="CP049074">
    <property type="protein sequence ID" value="QKR00448.1"/>
    <property type="molecule type" value="Genomic_DNA"/>
</dbReference>
<dbReference type="RefSeq" id="WP_174631453.1">
    <property type="nucleotide sequence ID" value="NZ_CP049074.1"/>
</dbReference>
<protein>
    <submittedName>
        <fullName evidence="2">Uncharacterized protein</fullName>
    </submittedName>
</protein>
<dbReference type="GeneID" id="55642027"/>
<dbReference type="Proteomes" id="UP000509301">
    <property type="component" value="Chromosome"/>
</dbReference>
<dbReference type="KEGG" id="mten:GWK48_08745"/>
<name>A0A6N0NYJ5_9CREN</name>
<accession>A0A6N0NYJ5</accession>
<keyword evidence="1" id="KW-0472">Membrane</keyword>
<proteinExistence type="predicted"/>
<evidence type="ECO:0000313" key="3">
    <source>
        <dbReference type="Proteomes" id="UP000509301"/>
    </source>
</evidence>
<dbReference type="AlphaFoldDB" id="A0A6N0NYJ5"/>
<feature type="transmembrane region" description="Helical" evidence="1">
    <location>
        <begin position="20"/>
        <end position="45"/>
    </location>
</feature>
<evidence type="ECO:0000256" key="1">
    <source>
        <dbReference type="SAM" id="Phobius"/>
    </source>
</evidence>
<keyword evidence="1" id="KW-0812">Transmembrane</keyword>
<evidence type="ECO:0000313" key="2">
    <source>
        <dbReference type="EMBL" id="QKR00448.1"/>
    </source>
</evidence>
<keyword evidence="1" id="KW-1133">Transmembrane helix</keyword>